<feature type="domain" description="Glycosyltransferase 2-like" evidence="1">
    <location>
        <begin position="572"/>
        <end position="696"/>
    </location>
</feature>
<keyword evidence="3" id="KW-1185">Reference proteome</keyword>
<dbReference type="PANTHER" id="PTHR43179:SF7">
    <property type="entry name" value="RHAMNOSYLTRANSFERASE WBBL"/>
    <property type="match status" value="1"/>
</dbReference>
<dbReference type="Proteomes" id="UP000239866">
    <property type="component" value="Unassembled WGS sequence"/>
</dbReference>
<dbReference type="Pfam" id="PF00535">
    <property type="entry name" value="Glycos_transf_2"/>
    <property type="match status" value="1"/>
</dbReference>
<dbReference type="InterPro" id="IPR029044">
    <property type="entry name" value="Nucleotide-diphossugar_trans"/>
</dbReference>
<keyword evidence="2" id="KW-0808">Transferase</keyword>
<name>A0A2T1KW34_9GAMM</name>
<gene>
    <name evidence="2" type="ORF">C7H09_00250</name>
</gene>
<organism evidence="2 3">
    <name type="scientific">Marinobacter fuscus</name>
    <dbReference type="NCBI Taxonomy" id="2109942"/>
    <lineage>
        <taxon>Bacteria</taxon>
        <taxon>Pseudomonadati</taxon>
        <taxon>Pseudomonadota</taxon>
        <taxon>Gammaproteobacteria</taxon>
        <taxon>Pseudomonadales</taxon>
        <taxon>Marinobacteraceae</taxon>
        <taxon>Marinobacter</taxon>
    </lineage>
</organism>
<dbReference type="SUPFAM" id="SSF53448">
    <property type="entry name" value="Nucleotide-diphospho-sugar transferases"/>
    <property type="match status" value="2"/>
</dbReference>
<accession>A0A2T1KW34</accession>
<evidence type="ECO:0000313" key="3">
    <source>
        <dbReference type="Proteomes" id="UP000239866"/>
    </source>
</evidence>
<dbReference type="PANTHER" id="PTHR43179">
    <property type="entry name" value="RHAMNOSYLTRANSFERASE WBBL"/>
    <property type="match status" value="1"/>
</dbReference>
<evidence type="ECO:0000259" key="1">
    <source>
        <dbReference type="Pfam" id="PF00535"/>
    </source>
</evidence>
<dbReference type="InterPro" id="IPR001173">
    <property type="entry name" value="Glyco_trans_2-like"/>
</dbReference>
<dbReference type="SUPFAM" id="SSF53756">
    <property type="entry name" value="UDP-Glycosyltransferase/glycogen phosphorylase"/>
    <property type="match status" value="1"/>
</dbReference>
<dbReference type="OrthoDB" id="9179784at2"/>
<sequence>MIERLMNHPYYILAPDFTATSAGVQVLYELCIRLNEIGLDAYIVGSKVTIDQQIAPIISDDVILKHRKEGKFPIAVYPEIVSGNPLNENVCVRYMLNKEGVISGSKMAASESDLFFFYSEQFMEGQSDSGEKLKIPVIDTSIFCPPEDDNRFRKLLYLNRFPVDKVEFESLPSDIEVLSMSQPLSHPELAKKFQEALVIYSYEYSTTCTMAMLCGCPLVVKGYESGNRYGFTEQSLFAYEGLGFAFSDDSESLDKARRGLVQFRENRLRQDEESDLQLKRFVEVTQRAAEEKAHEQTSPLEHWIEGRIPSQVQRQMLTSRLASHSAICIIVMDTQSESKSLSAFVESYLATKNLLPNLSCFVLTDRTNTYQSYDFPDLKIRSLDEVGSAGSVKLVLEESDASWFTIIDSGIAIVPHGLLTFALELQSAPDTCFSVYGDELITGENGVRGAILRPDFNLDMLLSHPSVMTRHWFFRKEVFSLFGGFDESLNTAFEFDLILRILEQSGFGAFGHVAEPVLFVKTEESWFIAEEGREVVLNHLKRRGYHSAAISQGRAPATYNIDYGHVGSPSVSIIVVMKDQLSLLQACVESIFDKTDYANYELLIFDNGSQTPEANAWLNGLEGLGVSNIRVFRSVKTLDRHVAVNQVVGDARGEYLLFLSADIGIVQKDWLNLLLNHALRPEVGIVGAKLLTKEGRTESGALVAGLTDVSGTTFAESNANDAGYMNRLQIDQSCCLVSADCMVLEKELFVGLGGFDGSLPDSLAEADFCLRVSQAGRLNIWSPRALVMRLSVSSGEEVQSEESSAGGVQYSRATEIVYDRWLPQMAHDPSYNRNLSLSGAGFEVEQRIDLSWQPQKLLDQKTILVYPADQWGCGHYRMMQPIEAMKTQGVAGGMIAWQWLTVPEMARLEPDACVFQRQITDEAVANMKRARHILKKPVVYELDDYLPNLPLKSAYRKNMPRDILKSLRRSLKHVDRFVVSTHPLAEAFKGIHSDIRVVENRLPVEWWEGLTSKRCQSEKPRVGWAGGIGHTGDLELVEAVVRDLADEIDWIFFGMCPDVLRPYVKEVHEGVDITLYSQKLASMNLDLAIAPLEDNLFNRCKSNLRLLEYGACGFPVVCSDVEPYREHDLPVTRVKNRYKDWVDAIRMHLSDPRASVRQGDDLKKVVCRDWMLEGENLQQWLDVWTKF</sequence>
<dbReference type="EMBL" id="PXNP01000004">
    <property type="protein sequence ID" value="PSF14321.1"/>
    <property type="molecule type" value="Genomic_DNA"/>
</dbReference>
<dbReference type="AlphaFoldDB" id="A0A2T1KW34"/>
<reference evidence="2 3" key="1">
    <citation type="submission" date="2018-03" db="EMBL/GenBank/DDBJ databases">
        <title>Marinobacter brunus sp. nov., a marine bacterium of Gamma-proteobacteria isolated from the surface seawater of the South China Sea.</title>
        <authorList>
            <person name="Cheng H."/>
            <person name="Wu Y.-H."/>
            <person name="Xamxidin M."/>
            <person name="Xu X.-W."/>
        </authorList>
    </citation>
    <scope>NUCLEOTIDE SEQUENCE [LARGE SCALE GENOMIC DNA]</scope>
    <source>
        <strain evidence="2 3">NH169-3</strain>
    </source>
</reference>
<comment type="caution">
    <text evidence="2">The sequence shown here is derived from an EMBL/GenBank/DDBJ whole genome shotgun (WGS) entry which is preliminary data.</text>
</comment>
<dbReference type="Gene3D" id="3.40.50.2000">
    <property type="entry name" value="Glycogen Phosphorylase B"/>
    <property type="match status" value="1"/>
</dbReference>
<dbReference type="Gene3D" id="3.90.550.10">
    <property type="entry name" value="Spore Coat Polysaccharide Biosynthesis Protein SpsA, Chain A"/>
    <property type="match status" value="2"/>
</dbReference>
<protein>
    <submittedName>
        <fullName evidence="2">Glycosyl transferase</fullName>
    </submittedName>
</protein>
<evidence type="ECO:0000313" key="2">
    <source>
        <dbReference type="EMBL" id="PSF14321.1"/>
    </source>
</evidence>
<dbReference type="GO" id="GO:0016740">
    <property type="term" value="F:transferase activity"/>
    <property type="evidence" value="ECO:0007669"/>
    <property type="project" value="UniProtKB-KW"/>
</dbReference>
<proteinExistence type="predicted"/>